<dbReference type="InterPro" id="IPR011200">
    <property type="entry name" value="UCP012608"/>
</dbReference>
<gene>
    <name evidence="1" type="ORF">SAMN04488045_2802</name>
</gene>
<dbReference type="AlphaFoldDB" id="A0A1H6A3E6"/>
<keyword evidence="2" id="KW-1185">Reference proteome</keyword>
<accession>A0A1H6A3E6</accession>
<dbReference type="RefSeq" id="WP_103911117.1">
    <property type="nucleotide sequence ID" value="NZ_FNUZ01000004.1"/>
</dbReference>
<name>A0A1H6A3E6_9RHOB</name>
<dbReference type="Pfam" id="PF10094">
    <property type="entry name" value="DUF2332"/>
    <property type="match status" value="1"/>
</dbReference>
<protein>
    <recommendedName>
        <fullName evidence="3">DUF2332 domain-containing protein</fullName>
    </recommendedName>
</protein>
<sequence length="344" mass="37290">MTVLDVFRAQATACAALGSPFNARLMTLCAEHLTTDSPVGAHVLNWNGDPSIQADSVPLRLAGALHQLVLRGDPDLSPHWPPHETDDAALWTIVETALTAKADQIIPLLASAPQTNEVRRSAVIIPALHLIAAWAGKPLSIMELGASAGLNLLNDQFAVDTGTVRYGPQNPLFTLTPEWTGDHPAPASVDIAARRGVDLTPISAEKSEDCERLMSYIWPDQEDRKTRTQAALEAAHRSGLTPDAGDAGDWLTDALPRTDPDHMAVIYHTVAWQYFPEATKATAMKAMNTFGADRPLARISMENDGQGKGALVTLTLWPEAREIVLGRADFHGRWVDWTGPTRLD</sequence>
<dbReference type="Proteomes" id="UP000236752">
    <property type="component" value="Unassembled WGS sequence"/>
</dbReference>
<dbReference type="EMBL" id="FNUZ01000004">
    <property type="protein sequence ID" value="SEG42890.1"/>
    <property type="molecule type" value="Genomic_DNA"/>
</dbReference>
<dbReference type="PIRSF" id="PIRSF012608">
    <property type="entry name" value="UCP012608"/>
    <property type="match status" value="1"/>
</dbReference>
<evidence type="ECO:0000313" key="1">
    <source>
        <dbReference type="EMBL" id="SEG42890.1"/>
    </source>
</evidence>
<organism evidence="1 2">
    <name type="scientific">Thalassococcus halodurans</name>
    <dbReference type="NCBI Taxonomy" id="373675"/>
    <lineage>
        <taxon>Bacteria</taxon>
        <taxon>Pseudomonadati</taxon>
        <taxon>Pseudomonadota</taxon>
        <taxon>Alphaproteobacteria</taxon>
        <taxon>Rhodobacterales</taxon>
        <taxon>Roseobacteraceae</taxon>
        <taxon>Thalassococcus</taxon>
    </lineage>
</organism>
<reference evidence="1 2" key="1">
    <citation type="submission" date="2016-10" db="EMBL/GenBank/DDBJ databases">
        <authorList>
            <person name="de Groot N.N."/>
        </authorList>
    </citation>
    <scope>NUCLEOTIDE SEQUENCE [LARGE SCALE GENOMIC DNA]</scope>
    <source>
        <strain evidence="1 2">DSM 26915</strain>
    </source>
</reference>
<evidence type="ECO:0000313" key="2">
    <source>
        <dbReference type="Proteomes" id="UP000236752"/>
    </source>
</evidence>
<dbReference type="OrthoDB" id="7666987at2"/>
<evidence type="ECO:0008006" key="3">
    <source>
        <dbReference type="Google" id="ProtNLM"/>
    </source>
</evidence>
<proteinExistence type="predicted"/>